<protein>
    <submittedName>
        <fullName evidence="2">Uncharacterized protein</fullName>
    </submittedName>
</protein>
<feature type="region of interest" description="Disordered" evidence="1">
    <location>
        <begin position="1"/>
        <end position="29"/>
    </location>
</feature>
<feature type="region of interest" description="Disordered" evidence="1">
    <location>
        <begin position="245"/>
        <end position="266"/>
    </location>
</feature>
<accession>A0A7V7TV45</accession>
<evidence type="ECO:0000313" key="3">
    <source>
        <dbReference type="Proteomes" id="UP000432089"/>
    </source>
</evidence>
<evidence type="ECO:0000313" key="2">
    <source>
        <dbReference type="EMBL" id="KAB0676866.1"/>
    </source>
</evidence>
<feature type="compositionally biased region" description="Polar residues" evidence="1">
    <location>
        <begin position="1"/>
        <end position="18"/>
    </location>
</feature>
<organism evidence="2 3">
    <name type="scientific">Plantimonas leprariae</name>
    <dbReference type="NCBI Taxonomy" id="2615207"/>
    <lineage>
        <taxon>Bacteria</taxon>
        <taxon>Pseudomonadati</taxon>
        <taxon>Pseudomonadota</taxon>
        <taxon>Alphaproteobacteria</taxon>
        <taxon>Hyphomicrobiales</taxon>
        <taxon>Aurantimonadaceae</taxon>
        <taxon>Plantimonas</taxon>
    </lineage>
</organism>
<comment type="caution">
    <text evidence="2">The sequence shown here is derived from an EMBL/GenBank/DDBJ whole genome shotgun (WGS) entry which is preliminary data.</text>
</comment>
<proteinExistence type="predicted"/>
<dbReference type="EMBL" id="VZDO01000020">
    <property type="protein sequence ID" value="KAB0676866.1"/>
    <property type="molecule type" value="Genomic_DNA"/>
</dbReference>
<evidence type="ECO:0000256" key="1">
    <source>
        <dbReference type="SAM" id="MobiDB-lite"/>
    </source>
</evidence>
<gene>
    <name evidence="2" type="ORF">F6X38_20050</name>
</gene>
<dbReference type="Proteomes" id="UP000432089">
    <property type="component" value="Unassembled WGS sequence"/>
</dbReference>
<keyword evidence="3" id="KW-1185">Reference proteome</keyword>
<dbReference type="AlphaFoldDB" id="A0A7V7TV45"/>
<dbReference type="RefSeq" id="WP_150972892.1">
    <property type="nucleotide sequence ID" value="NZ_VZDO01000020.1"/>
</dbReference>
<reference evidence="2 3" key="1">
    <citation type="submission" date="2019-09" db="EMBL/GenBank/DDBJ databases">
        <title>YIM 132180 draft genome.</title>
        <authorList>
            <person name="Zhang K."/>
        </authorList>
    </citation>
    <scope>NUCLEOTIDE SEQUENCE [LARGE SCALE GENOMIC DNA]</scope>
    <source>
        <strain evidence="2 3">YIM 132180</strain>
    </source>
</reference>
<name>A0A7V7TV45_9HYPH</name>
<sequence length="422" mass="42811">MSTIGTISGPSFVPSTPDETAKPQTAAAVTRVSSAAPDARLSALLDQIAGSSSGVGLAGLRPVSAPGDLAVLLAEASLALEKTNDAASGSRASLVLAKIVNAMQAYDPAAARALEQVETAAAATAKDKREEIAAERQPLEARVAEAEKSVESLKAEIRSLDAPIEAARKAVAALEGTKGHETDPAYLQAVKNLSTLTNRQSDLGKQLPGREAALAAAKADLAAYARQAAGEVGAILATEVGRLEKSDRRTATEATRQSMASDADGLGPTDAAGATKLLDKLGGVLTAKVAEYTAAANTAFSLARLLASLVTIAGTRVAAFASASFASETTVGLERGRDIDQLMSDLFEAAAEGDRSAAIADPAAAERRAGTEDDAAAVAAQRAATAVLAAATDLLGTLASLDPLVVQAPPVQPGRSRMRLEV</sequence>